<gene>
    <name evidence="1" type="ORF">SNOG_07797</name>
</gene>
<dbReference type="AlphaFoldDB" id="Q0UKB7"/>
<accession>Q0UKB7</accession>
<reference evidence="2" key="1">
    <citation type="journal article" date="2007" name="Plant Cell">
        <title>Dothideomycete-plant interactions illuminated by genome sequencing and EST analysis of the wheat pathogen Stagonospora nodorum.</title>
        <authorList>
            <person name="Hane J.K."/>
            <person name="Lowe R.G."/>
            <person name="Solomon P.S."/>
            <person name="Tan K.C."/>
            <person name="Schoch C.L."/>
            <person name="Spatafora J.W."/>
            <person name="Crous P.W."/>
            <person name="Kodira C."/>
            <person name="Birren B.W."/>
            <person name="Galagan J.E."/>
            <person name="Torriani S.F."/>
            <person name="McDonald B.A."/>
            <person name="Oliver R.P."/>
        </authorList>
    </citation>
    <scope>NUCLEOTIDE SEQUENCE [LARGE SCALE GENOMIC DNA]</scope>
    <source>
        <strain evidence="2">SN15 / ATCC MYA-4574 / FGSC 10173</strain>
    </source>
</reference>
<dbReference type="KEGG" id="pno:SNOG_07797"/>
<dbReference type="RefSeq" id="XP_001798124.1">
    <property type="nucleotide sequence ID" value="XM_001798072.1"/>
</dbReference>
<protein>
    <submittedName>
        <fullName evidence="1">Uncharacterized protein</fullName>
    </submittedName>
</protein>
<organism evidence="1 2">
    <name type="scientific">Phaeosphaeria nodorum (strain SN15 / ATCC MYA-4574 / FGSC 10173)</name>
    <name type="common">Glume blotch fungus</name>
    <name type="synonym">Parastagonospora nodorum</name>
    <dbReference type="NCBI Taxonomy" id="321614"/>
    <lineage>
        <taxon>Eukaryota</taxon>
        <taxon>Fungi</taxon>
        <taxon>Dikarya</taxon>
        <taxon>Ascomycota</taxon>
        <taxon>Pezizomycotina</taxon>
        <taxon>Dothideomycetes</taxon>
        <taxon>Pleosporomycetidae</taxon>
        <taxon>Pleosporales</taxon>
        <taxon>Pleosporineae</taxon>
        <taxon>Phaeosphaeriaceae</taxon>
        <taxon>Parastagonospora</taxon>
    </lineage>
</organism>
<dbReference type="InParanoid" id="Q0UKB7"/>
<proteinExistence type="predicted"/>
<evidence type="ECO:0000313" key="2">
    <source>
        <dbReference type="Proteomes" id="UP000001055"/>
    </source>
</evidence>
<dbReference type="Proteomes" id="UP000001055">
    <property type="component" value="Unassembled WGS sequence"/>
</dbReference>
<evidence type="ECO:0000313" key="1">
    <source>
        <dbReference type="EMBL" id="EAT85263.1"/>
    </source>
</evidence>
<dbReference type="GeneID" id="5975017"/>
<dbReference type="HOGENOM" id="CLU_3207828_0_0_1"/>
<name>Q0UKB7_PHANO</name>
<sequence length="45" mass="5006">MTTPLSTLQLPAYFIDSTRDLAHNLQLAQILMLACRSNTSHSLSM</sequence>
<dbReference type="EMBL" id="CH445335">
    <property type="protein sequence ID" value="EAT85263.1"/>
    <property type="molecule type" value="Genomic_DNA"/>
</dbReference>